<feature type="compositionally biased region" description="Polar residues" evidence="1">
    <location>
        <begin position="1"/>
        <end position="20"/>
    </location>
</feature>
<feature type="domain" description="NACHT" evidence="2">
    <location>
        <begin position="91"/>
        <end position="249"/>
    </location>
</feature>
<sequence length="299" mass="34480">MTNESFKQQNSTASCNNDTGTVVPRPTGGISYNQQSIPFNSVNALKVQRLDEFHQPVYIPPLAKASLKAKDEDLFPLMDKVQEFLASDRQVMLILGDSGAGKSTFNRHLEHHLWTNYDKGHYIPLFINLPVIDRPDLGLITKHLQMHDFSDNEIQEMKHRHQFILICDGYDESQPTTNLHRTNRLNQKGQWRAKMIISCRTQFLGPVYLERFAPQPTDRYSKRRSDLFQEAVIAPFSKKQVEDYVARYVPLEPRPWVTEDYMRMLTTIPNLMGLASNPFLLTLALEALPAVTKDHRQEL</sequence>
<keyword evidence="4" id="KW-1185">Reference proteome</keyword>
<dbReference type="Pfam" id="PF05729">
    <property type="entry name" value="NACHT"/>
    <property type="match status" value="1"/>
</dbReference>
<evidence type="ECO:0000313" key="4">
    <source>
        <dbReference type="Proteomes" id="UP000823405"/>
    </source>
</evidence>
<dbReference type="EMBL" id="JAAAIN010003026">
    <property type="protein sequence ID" value="KAG0288345.1"/>
    <property type="molecule type" value="Genomic_DNA"/>
</dbReference>
<gene>
    <name evidence="3" type="primary">WDR31_13</name>
    <name evidence="3" type="ORF">BGZ97_006845</name>
</gene>
<evidence type="ECO:0000256" key="1">
    <source>
        <dbReference type="SAM" id="MobiDB-lite"/>
    </source>
</evidence>
<protein>
    <submittedName>
        <fullName evidence="3">WD_REPEATS_REGION domain-containing protein</fullName>
    </submittedName>
</protein>
<feature type="non-terminal residue" evidence="3">
    <location>
        <position position="299"/>
    </location>
</feature>
<feature type="region of interest" description="Disordered" evidence="1">
    <location>
        <begin position="1"/>
        <end position="22"/>
    </location>
</feature>
<proteinExistence type="predicted"/>
<dbReference type="Gene3D" id="3.40.50.300">
    <property type="entry name" value="P-loop containing nucleotide triphosphate hydrolases"/>
    <property type="match status" value="1"/>
</dbReference>
<dbReference type="InterPro" id="IPR025662">
    <property type="entry name" value="Sigma_54_int_dom_ATP-bd_1"/>
</dbReference>
<evidence type="ECO:0000259" key="2">
    <source>
        <dbReference type="Pfam" id="PF05729"/>
    </source>
</evidence>
<accession>A0A9P6QNM7</accession>
<dbReference type="SUPFAM" id="SSF52540">
    <property type="entry name" value="P-loop containing nucleoside triphosphate hydrolases"/>
    <property type="match status" value="1"/>
</dbReference>
<dbReference type="AlphaFoldDB" id="A0A9P6QNM7"/>
<evidence type="ECO:0000313" key="3">
    <source>
        <dbReference type="EMBL" id="KAG0288345.1"/>
    </source>
</evidence>
<organism evidence="3 4">
    <name type="scientific">Linnemannia gamsii</name>
    <dbReference type="NCBI Taxonomy" id="64522"/>
    <lineage>
        <taxon>Eukaryota</taxon>
        <taxon>Fungi</taxon>
        <taxon>Fungi incertae sedis</taxon>
        <taxon>Mucoromycota</taxon>
        <taxon>Mortierellomycotina</taxon>
        <taxon>Mortierellomycetes</taxon>
        <taxon>Mortierellales</taxon>
        <taxon>Mortierellaceae</taxon>
        <taxon>Linnemannia</taxon>
    </lineage>
</organism>
<dbReference type="OrthoDB" id="2443807at2759"/>
<dbReference type="InterPro" id="IPR007111">
    <property type="entry name" value="NACHT_NTPase"/>
</dbReference>
<name>A0A9P6QNM7_9FUNG</name>
<reference evidence="3" key="1">
    <citation type="journal article" date="2020" name="Fungal Divers.">
        <title>Resolving the Mortierellaceae phylogeny through synthesis of multi-gene phylogenetics and phylogenomics.</title>
        <authorList>
            <person name="Vandepol N."/>
            <person name="Liber J."/>
            <person name="Desiro A."/>
            <person name="Na H."/>
            <person name="Kennedy M."/>
            <person name="Barry K."/>
            <person name="Grigoriev I.V."/>
            <person name="Miller A.N."/>
            <person name="O'Donnell K."/>
            <person name="Stajich J.E."/>
            <person name="Bonito G."/>
        </authorList>
    </citation>
    <scope>NUCLEOTIDE SEQUENCE</scope>
    <source>
        <strain evidence="3">NVP60</strain>
    </source>
</reference>
<dbReference type="PROSITE" id="PS00675">
    <property type="entry name" value="SIGMA54_INTERACT_1"/>
    <property type="match status" value="1"/>
</dbReference>
<dbReference type="InterPro" id="IPR027417">
    <property type="entry name" value="P-loop_NTPase"/>
</dbReference>
<dbReference type="Proteomes" id="UP000823405">
    <property type="component" value="Unassembled WGS sequence"/>
</dbReference>
<comment type="caution">
    <text evidence="3">The sequence shown here is derived from an EMBL/GenBank/DDBJ whole genome shotgun (WGS) entry which is preliminary data.</text>
</comment>